<keyword evidence="4" id="KW-0808">Transferase</keyword>
<keyword evidence="7" id="KW-0812">Transmembrane</keyword>
<evidence type="ECO:0000313" key="10">
    <source>
        <dbReference type="Proteomes" id="UP000663834"/>
    </source>
</evidence>
<evidence type="ECO:0000259" key="8">
    <source>
        <dbReference type="Pfam" id="PF04572"/>
    </source>
</evidence>
<dbReference type="GO" id="GO:0016758">
    <property type="term" value="F:hexosyltransferase activity"/>
    <property type="evidence" value="ECO:0007669"/>
    <property type="project" value="TreeGrafter"/>
</dbReference>
<protein>
    <recommendedName>
        <fullName evidence="8">Alpha 1,4-glycosyltransferase domain-containing protein</fullName>
    </recommendedName>
</protein>
<keyword evidence="5" id="KW-0333">Golgi apparatus</keyword>
<keyword evidence="6 7" id="KW-0472">Membrane</keyword>
<feature type="transmembrane region" description="Helical" evidence="7">
    <location>
        <begin position="392"/>
        <end position="417"/>
    </location>
</feature>
<reference evidence="9" key="1">
    <citation type="submission" date="2021-02" db="EMBL/GenBank/DDBJ databases">
        <authorList>
            <person name="Nowell W R."/>
        </authorList>
    </citation>
    <scope>NUCLEOTIDE SEQUENCE</scope>
</reference>
<dbReference type="InterPro" id="IPR051981">
    <property type="entry name" value="Glycosyltransf_32"/>
</dbReference>
<dbReference type="Pfam" id="PF04488">
    <property type="entry name" value="Gly_transf_sug"/>
    <property type="match status" value="1"/>
</dbReference>
<keyword evidence="7" id="KW-1133">Transmembrane helix</keyword>
<evidence type="ECO:0000256" key="4">
    <source>
        <dbReference type="ARBA" id="ARBA00022679"/>
    </source>
</evidence>
<dbReference type="Pfam" id="PF04572">
    <property type="entry name" value="Gb3_synth"/>
    <property type="match status" value="1"/>
</dbReference>
<accession>A0A815VGX9</accession>
<dbReference type="InterPro" id="IPR029044">
    <property type="entry name" value="Nucleotide-diphossugar_trans"/>
</dbReference>
<dbReference type="InterPro" id="IPR007652">
    <property type="entry name" value="A1-4-GlycosylTfrase_dom"/>
</dbReference>
<evidence type="ECO:0000256" key="5">
    <source>
        <dbReference type="ARBA" id="ARBA00023034"/>
    </source>
</evidence>
<dbReference type="SUPFAM" id="SSF53448">
    <property type="entry name" value="Nucleotide-diphospho-sugar transferases"/>
    <property type="match status" value="1"/>
</dbReference>
<comment type="similarity">
    <text evidence="2">Belongs to the glycosyltransferase 32 family.</text>
</comment>
<comment type="subcellular location">
    <subcellularLocation>
        <location evidence="1">Golgi apparatus membrane</location>
        <topology evidence="1">Single-pass type II membrane protein</topology>
    </subcellularLocation>
</comment>
<dbReference type="GO" id="GO:0006688">
    <property type="term" value="P:glycosphingolipid biosynthetic process"/>
    <property type="evidence" value="ECO:0007669"/>
    <property type="project" value="TreeGrafter"/>
</dbReference>
<gene>
    <name evidence="9" type="ORF">KQP761_LOCUS16251</name>
</gene>
<dbReference type="OrthoDB" id="409543at2759"/>
<dbReference type="EMBL" id="CAJNOW010008157">
    <property type="protein sequence ID" value="CAF1530322.1"/>
    <property type="molecule type" value="Genomic_DNA"/>
</dbReference>
<dbReference type="Gene3D" id="3.90.550.20">
    <property type="match status" value="1"/>
</dbReference>
<keyword evidence="3" id="KW-0328">Glycosyltransferase</keyword>
<dbReference type="AlphaFoldDB" id="A0A815VGX9"/>
<dbReference type="Proteomes" id="UP000663834">
    <property type="component" value="Unassembled WGS sequence"/>
</dbReference>
<feature type="domain" description="Alpha 1,4-glycosyltransferase" evidence="8">
    <location>
        <begin position="254"/>
        <end position="371"/>
    </location>
</feature>
<name>A0A815VGX9_9BILA</name>
<evidence type="ECO:0000256" key="1">
    <source>
        <dbReference type="ARBA" id="ARBA00004323"/>
    </source>
</evidence>
<proteinExistence type="inferred from homology"/>
<dbReference type="GO" id="GO:0000139">
    <property type="term" value="C:Golgi membrane"/>
    <property type="evidence" value="ECO:0007669"/>
    <property type="project" value="UniProtKB-SubCell"/>
</dbReference>
<evidence type="ECO:0000256" key="6">
    <source>
        <dbReference type="ARBA" id="ARBA00023136"/>
    </source>
</evidence>
<sequence length="436" mass="51102">MVLIKFRSELEKLEGKMNNKFSSSRLVNILKWCIIVIITFGIVCLSVSQLSKASLYGIFNIFTVEFDDASMRNLNENSQDYLLLENISQKESELIKTKLKIFFVQTSENEDIISRHACSIESAARLHPNDLIFVLMRSKYVHLKKGSYIHLRSYNNIHFTHFDEQEIYRGTSLIRLNKTKPTQFIHYFTISHMSDFIRTALLYKYGGIYFDLDIIPLKNFQIFSNAVGLETDNGVNVAVLAFERQHLVLDLQMDKQLESIENKFNALCWNCLGPLALTRVLENVCGQHRLRIHEKDKCLEIDIQPSYVFYPISYQQIPQFFRFSTENVDFLLKNSSIYSIHYFHHMTMNLPIEIMSPFAQIAETYCPNVYKDLIDQNISNHSSKFIFTNMNIILFCLLITVLCIFLFILIGHVLSYIRFWRLIGFTKQHRFHKLSP</sequence>
<evidence type="ECO:0000256" key="2">
    <source>
        <dbReference type="ARBA" id="ARBA00009003"/>
    </source>
</evidence>
<evidence type="ECO:0000313" key="9">
    <source>
        <dbReference type="EMBL" id="CAF1530322.1"/>
    </source>
</evidence>
<organism evidence="9 10">
    <name type="scientific">Rotaria magnacalcarata</name>
    <dbReference type="NCBI Taxonomy" id="392030"/>
    <lineage>
        <taxon>Eukaryota</taxon>
        <taxon>Metazoa</taxon>
        <taxon>Spiralia</taxon>
        <taxon>Gnathifera</taxon>
        <taxon>Rotifera</taxon>
        <taxon>Eurotatoria</taxon>
        <taxon>Bdelloidea</taxon>
        <taxon>Philodinida</taxon>
        <taxon>Philodinidae</taxon>
        <taxon>Rotaria</taxon>
    </lineage>
</organism>
<dbReference type="PANTHER" id="PTHR12042:SF21">
    <property type="entry name" value="ALPHA1,4-GALACTOSYLTRANSFERASE 1-RELATED"/>
    <property type="match status" value="1"/>
</dbReference>
<feature type="transmembrane region" description="Helical" evidence="7">
    <location>
        <begin position="26"/>
        <end position="48"/>
    </location>
</feature>
<dbReference type="PANTHER" id="PTHR12042">
    <property type="entry name" value="LACTOSYLCERAMIDE 4-ALPHA-GALACTOSYLTRANSFERASE ALPHA- 1,4-GALACTOSYLTRANSFERASE"/>
    <property type="match status" value="1"/>
</dbReference>
<dbReference type="InterPro" id="IPR007577">
    <property type="entry name" value="GlycoTrfase_DXD_sugar-bd_CS"/>
</dbReference>
<evidence type="ECO:0000256" key="7">
    <source>
        <dbReference type="SAM" id="Phobius"/>
    </source>
</evidence>
<evidence type="ECO:0000256" key="3">
    <source>
        <dbReference type="ARBA" id="ARBA00022676"/>
    </source>
</evidence>
<comment type="caution">
    <text evidence="9">The sequence shown here is derived from an EMBL/GenBank/DDBJ whole genome shotgun (WGS) entry which is preliminary data.</text>
</comment>